<dbReference type="Proteomes" id="UP000694930">
    <property type="component" value="Chromosome 1"/>
</dbReference>
<reference evidence="5" key="2">
    <citation type="submission" date="2025-08" db="UniProtKB">
        <authorList>
            <consortium name="RefSeq"/>
        </authorList>
    </citation>
    <scope>IDENTIFICATION</scope>
</reference>
<gene>
    <name evidence="5" type="primary">LOC107021936</name>
</gene>
<feature type="compositionally biased region" description="Polar residues" evidence="2">
    <location>
        <begin position="174"/>
        <end position="185"/>
    </location>
</feature>
<feature type="domain" description="CCHC-type" evidence="3">
    <location>
        <begin position="151"/>
        <end position="166"/>
    </location>
</feature>
<protein>
    <submittedName>
        <fullName evidence="5">Uncharacterized protein LOC107021936</fullName>
    </submittedName>
</protein>
<feature type="region of interest" description="Disordered" evidence="2">
    <location>
        <begin position="170"/>
        <end position="198"/>
    </location>
</feature>
<organism evidence="4 5">
    <name type="scientific">Solanum pennellii</name>
    <name type="common">Tomato</name>
    <name type="synonym">Lycopersicon pennellii</name>
    <dbReference type="NCBI Taxonomy" id="28526"/>
    <lineage>
        <taxon>Eukaryota</taxon>
        <taxon>Viridiplantae</taxon>
        <taxon>Streptophyta</taxon>
        <taxon>Embryophyta</taxon>
        <taxon>Tracheophyta</taxon>
        <taxon>Spermatophyta</taxon>
        <taxon>Magnoliopsida</taxon>
        <taxon>eudicotyledons</taxon>
        <taxon>Gunneridae</taxon>
        <taxon>Pentapetalae</taxon>
        <taxon>asterids</taxon>
        <taxon>lamiids</taxon>
        <taxon>Solanales</taxon>
        <taxon>Solanaceae</taxon>
        <taxon>Solanoideae</taxon>
        <taxon>Solaneae</taxon>
        <taxon>Solanum</taxon>
        <taxon>Solanum subgen. Lycopersicon</taxon>
    </lineage>
</organism>
<dbReference type="RefSeq" id="XP_015078138.1">
    <property type="nucleotide sequence ID" value="XM_015222652.1"/>
</dbReference>
<feature type="region of interest" description="Disordered" evidence="2">
    <location>
        <begin position="87"/>
        <end position="128"/>
    </location>
</feature>
<dbReference type="Pfam" id="PF08284">
    <property type="entry name" value="RVP_2"/>
    <property type="match status" value="1"/>
</dbReference>
<accession>A0ABM1GZG1</accession>
<keyword evidence="1" id="KW-0862">Zinc</keyword>
<dbReference type="SMART" id="SM00343">
    <property type="entry name" value="ZnF_C2HC"/>
    <property type="match status" value="1"/>
</dbReference>
<keyword evidence="1" id="KW-0863">Zinc-finger</keyword>
<sequence>MIPLVSPDKTTTKDPENFIEELKKVYKVMHVFDDESVELDAYKLKGVDRTWFNQWKDGRAEDAPHQSWSCFEEAFLGKFFPLELRESKKGRSSRPQLQKSTGHEPSTASAHVPKNGREHRGHNSQHFKVRPAISRCGRIHPGKCHDGYTGCFNCGQEGYFMRECPNNKEGGETPGNSAQSSSVSPPNRAAPRGVTSGTGGGKNRLYAIITCQEQENYLDIITGMNKVFTFYVYVLLDHRSSLSLVPPYVTILFEILHEKLRKPFSVSTHVRESILEERVYHDCPVSINHKSTGLI</sequence>
<evidence type="ECO:0000259" key="3">
    <source>
        <dbReference type="PROSITE" id="PS50158"/>
    </source>
</evidence>
<dbReference type="InterPro" id="IPR036875">
    <property type="entry name" value="Znf_CCHC_sf"/>
</dbReference>
<dbReference type="SUPFAM" id="SSF57756">
    <property type="entry name" value="Retrovirus zinc finger-like domains"/>
    <property type="match status" value="1"/>
</dbReference>
<dbReference type="Gene3D" id="4.10.60.10">
    <property type="entry name" value="Zinc finger, CCHC-type"/>
    <property type="match status" value="1"/>
</dbReference>
<name>A0ABM1GZG1_SOLPN</name>
<proteinExistence type="predicted"/>
<evidence type="ECO:0000313" key="4">
    <source>
        <dbReference type="Proteomes" id="UP000694930"/>
    </source>
</evidence>
<dbReference type="GeneID" id="107021936"/>
<evidence type="ECO:0000256" key="2">
    <source>
        <dbReference type="SAM" id="MobiDB-lite"/>
    </source>
</evidence>
<evidence type="ECO:0000313" key="5">
    <source>
        <dbReference type="RefSeq" id="XP_015078138.1"/>
    </source>
</evidence>
<feature type="compositionally biased region" description="Polar residues" evidence="2">
    <location>
        <begin position="93"/>
        <end position="109"/>
    </location>
</feature>
<feature type="compositionally biased region" description="Basic residues" evidence="2">
    <location>
        <begin position="117"/>
        <end position="128"/>
    </location>
</feature>
<dbReference type="InterPro" id="IPR001878">
    <property type="entry name" value="Znf_CCHC"/>
</dbReference>
<evidence type="ECO:0000256" key="1">
    <source>
        <dbReference type="PROSITE-ProRule" id="PRU00047"/>
    </source>
</evidence>
<keyword evidence="4" id="KW-1185">Reference proteome</keyword>
<dbReference type="PROSITE" id="PS50158">
    <property type="entry name" value="ZF_CCHC"/>
    <property type="match status" value="1"/>
</dbReference>
<keyword evidence="1" id="KW-0479">Metal-binding</keyword>
<reference evidence="4" key="1">
    <citation type="journal article" date="2014" name="Nat. Genet.">
        <title>The genome of the stress-tolerant wild tomato species Solanum pennellii.</title>
        <authorList>
            <person name="Bolger A."/>
            <person name="Scossa F."/>
            <person name="Bolger M.E."/>
            <person name="Lanz C."/>
            <person name="Maumus F."/>
            <person name="Tohge T."/>
            <person name="Quesneville H."/>
            <person name="Alseekh S."/>
            <person name="Sorensen I."/>
            <person name="Lichtenstein G."/>
            <person name="Fich E.A."/>
            <person name="Conte M."/>
            <person name="Keller H."/>
            <person name="Schneeberger K."/>
            <person name="Schwacke R."/>
            <person name="Ofner I."/>
            <person name="Vrebalov J."/>
            <person name="Xu Y."/>
            <person name="Osorio S."/>
            <person name="Aflitos S.A."/>
            <person name="Schijlen E."/>
            <person name="Jimenez-Gomez J.M."/>
            <person name="Ryngajllo M."/>
            <person name="Kimura S."/>
            <person name="Kumar R."/>
            <person name="Koenig D."/>
            <person name="Headland L.R."/>
            <person name="Maloof J.N."/>
            <person name="Sinha N."/>
            <person name="van Ham R.C."/>
            <person name="Lankhorst R.K."/>
            <person name="Mao L."/>
            <person name="Vogel A."/>
            <person name="Arsova B."/>
            <person name="Panstruga R."/>
            <person name="Fei Z."/>
            <person name="Rose J.K."/>
            <person name="Zamir D."/>
            <person name="Carrari F."/>
            <person name="Giovannoni J.J."/>
            <person name="Weigel D."/>
            <person name="Usadel B."/>
            <person name="Fernie A.R."/>
        </authorList>
    </citation>
    <scope>NUCLEOTIDE SEQUENCE [LARGE SCALE GENOMIC DNA]</scope>
    <source>
        <strain evidence="4">cv. LA0716</strain>
    </source>
</reference>